<evidence type="ECO:0000313" key="9">
    <source>
        <dbReference type="Proteomes" id="UP000696485"/>
    </source>
</evidence>
<organism evidence="8 9">
    <name type="scientific">Podila minutissima</name>
    <dbReference type="NCBI Taxonomy" id="64525"/>
    <lineage>
        <taxon>Eukaryota</taxon>
        <taxon>Fungi</taxon>
        <taxon>Fungi incertae sedis</taxon>
        <taxon>Mucoromycota</taxon>
        <taxon>Mortierellomycotina</taxon>
        <taxon>Mortierellomycetes</taxon>
        <taxon>Mortierellales</taxon>
        <taxon>Mortierellaceae</taxon>
        <taxon>Podila</taxon>
    </lineage>
</organism>
<feature type="compositionally biased region" description="Polar residues" evidence="6">
    <location>
        <begin position="1"/>
        <end position="13"/>
    </location>
</feature>
<dbReference type="GO" id="GO:0016020">
    <property type="term" value="C:membrane"/>
    <property type="evidence" value="ECO:0007669"/>
    <property type="project" value="TreeGrafter"/>
</dbReference>
<dbReference type="GO" id="GO:0004674">
    <property type="term" value="F:protein serine/threonine kinase activity"/>
    <property type="evidence" value="ECO:0007669"/>
    <property type="project" value="UniProtKB-EC"/>
</dbReference>
<feature type="region of interest" description="Disordered" evidence="6">
    <location>
        <begin position="653"/>
        <end position="677"/>
    </location>
</feature>
<dbReference type="SMART" id="SM00220">
    <property type="entry name" value="S_TKc"/>
    <property type="match status" value="1"/>
</dbReference>
<keyword evidence="9" id="KW-1185">Reference proteome</keyword>
<dbReference type="Gene3D" id="1.10.510.10">
    <property type="entry name" value="Transferase(Phosphotransferase) domain 1"/>
    <property type="match status" value="1"/>
</dbReference>
<comment type="caution">
    <text evidence="8">The sequence shown here is derived from an EMBL/GenBank/DDBJ whole genome shotgun (WGS) entry which is preliminary data.</text>
</comment>
<feature type="region of interest" description="Disordered" evidence="6">
    <location>
        <begin position="1"/>
        <end position="21"/>
    </location>
</feature>
<feature type="domain" description="Protein kinase" evidence="7">
    <location>
        <begin position="703"/>
        <end position="998"/>
    </location>
</feature>
<feature type="compositionally biased region" description="Low complexity" evidence="6">
    <location>
        <begin position="613"/>
        <end position="631"/>
    </location>
</feature>
<dbReference type="PANTHER" id="PTHR24348">
    <property type="entry name" value="SERINE/THREONINE-PROTEIN KINASE UNC-51-RELATED"/>
    <property type="match status" value="1"/>
</dbReference>
<evidence type="ECO:0000313" key="8">
    <source>
        <dbReference type="EMBL" id="KAF9331618.1"/>
    </source>
</evidence>
<gene>
    <name evidence="8" type="ORF">BG006_005532</name>
</gene>
<dbReference type="Gene3D" id="3.30.200.20">
    <property type="entry name" value="Phosphorylase Kinase, domain 1"/>
    <property type="match status" value="1"/>
</dbReference>
<dbReference type="InterPro" id="IPR011009">
    <property type="entry name" value="Kinase-like_dom_sf"/>
</dbReference>
<dbReference type="AlphaFoldDB" id="A0A9P5SKA5"/>
<feature type="compositionally biased region" description="Polar residues" evidence="6">
    <location>
        <begin position="203"/>
        <end position="213"/>
    </location>
</feature>
<dbReference type="SUPFAM" id="SSF56112">
    <property type="entry name" value="Protein kinase-like (PK-like)"/>
    <property type="match status" value="1"/>
</dbReference>
<dbReference type="PROSITE" id="PS50011">
    <property type="entry name" value="PROTEIN_KINASE_DOM"/>
    <property type="match status" value="1"/>
</dbReference>
<evidence type="ECO:0000256" key="5">
    <source>
        <dbReference type="ARBA" id="ARBA00022840"/>
    </source>
</evidence>
<evidence type="ECO:0000256" key="4">
    <source>
        <dbReference type="ARBA" id="ARBA00022777"/>
    </source>
</evidence>
<name>A0A9P5SKA5_9FUNG</name>
<feature type="region of interest" description="Disordered" evidence="6">
    <location>
        <begin position="610"/>
        <end position="637"/>
    </location>
</feature>
<feature type="region of interest" description="Disordered" evidence="6">
    <location>
        <begin position="361"/>
        <end position="392"/>
    </location>
</feature>
<dbReference type="GO" id="GO:0005776">
    <property type="term" value="C:autophagosome"/>
    <property type="evidence" value="ECO:0007669"/>
    <property type="project" value="TreeGrafter"/>
</dbReference>
<evidence type="ECO:0000259" key="7">
    <source>
        <dbReference type="PROSITE" id="PS50011"/>
    </source>
</evidence>
<dbReference type="Proteomes" id="UP000696485">
    <property type="component" value="Unassembled WGS sequence"/>
</dbReference>
<dbReference type="GO" id="GO:0005524">
    <property type="term" value="F:ATP binding"/>
    <property type="evidence" value="ECO:0007669"/>
    <property type="project" value="UniProtKB-KW"/>
</dbReference>
<protein>
    <recommendedName>
        <fullName evidence="1">non-specific serine/threonine protein kinase</fullName>
        <ecNumber evidence="1">2.7.11.1</ecNumber>
    </recommendedName>
</protein>
<dbReference type="EMBL" id="JAAAUY010000311">
    <property type="protein sequence ID" value="KAF9331618.1"/>
    <property type="molecule type" value="Genomic_DNA"/>
</dbReference>
<keyword evidence="3" id="KW-0547">Nucleotide-binding</keyword>
<evidence type="ECO:0000256" key="2">
    <source>
        <dbReference type="ARBA" id="ARBA00022679"/>
    </source>
</evidence>
<dbReference type="Pfam" id="PF00069">
    <property type="entry name" value="Pkinase"/>
    <property type="match status" value="1"/>
</dbReference>
<keyword evidence="4" id="KW-0418">Kinase</keyword>
<dbReference type="GO" id="GO:0005829">
    <property type="term" value="C:cytosol"/>
    <property type="evidence" value="ECO:0007669"/>
    <property type="project" value="TreeGrafter"/>
</dbReference>
<evidence type="ECO:0000256" key="1">
    <source>
        <dbReference type="ARBA" id="ARBA00012513"/>
    </source>
</evidence>
<dbReference type="GO" id="GO:0000407">
    <property type="term" value="C:phagophore assembly site"/>
    <property type="evidence" value="ECO:0007669"/>
    <property type="project" value="TreeGrafter"/>
</dbReference>
<evidence type="ECO:0000256" key="6">
    <source>
        <dbReference type="SAM" id="MobiDB-lite"/>
    </source>
</evidence>
<dbReference type="PANTHER" id="PTHR24348:SF22">
    <property type="entry name" value="NON-SPECIFIC SERINE_THREONINE PROTEIN KINASE"/>
    <property type="match status" value="1"/>
</dbReference>
<feature type="region of interest" description="Disordered" evidence="6">
    <location>
        <begin position="264"/>
        <end position="286"/>
    </location>
</feature>
<evidence type="ECO:0000256" key="3">
    <source>
        <dbReference type="ARBA" id="ARBA00022741"/>
    </source>
</evidence>
<feature type="compositionally biased region" description="Pro residues" evidence="6">
    <location>
        <begin position="549"/>
        <end position="558"/>
    </location>
</feature>
<feature type="region of interest" description="Disordered" evidence="6">
    <location>
        <begin position="541"/>
        <end position="583"/>
    </location>
</feature>
<feature type="compositionally biased region" description="Polar residues" evidence="6">
    <location>
        <begin position="361"/>
        <end position="373"/>
    </location>
</feature>
<keyword evidence="5" id="KW-0067">ATP-binding</keyword>
<dbReference type="InterPro" id="IPR000719">
    <property type="entry name" value="Prot_kinase_dom"/>
</dbReference>
<dbReference type="GO" id="GO:0000045">
    <property type="term" value="P:autophagosome assembly"/>
    <property type="evidence" value="ECO:0007669"/>
    <property type="project" value="TreeGrafter"/>
</dbReference>
<proteinExistence type="predicted"/>
<feature type="region of interest" description="Disordered" evidence="6">
    <location>
        <begin position="186"/>
        <end position="228"/>
    </location>
</feature>
<dbReference type="GO" id="GO:0010506">
    <property type="term" value="P:regulation of autophagy"/>
    <property type="evidence" value="ECO:0007669"/>
    <property type="project" value="InterPro"/>
</dbReference>
<dbReference type="EC" id="2.7.11.1" evidence="1"/>
<keyword evidence="2" id="KW-0808">Transferase</keyword>
<sequence>MADPTNVLSNSPSPLRLRQTKSPLLARRSMVFEKPVEFSGHSLDPLLLKPQARPRSFHTSSEFFLKLSAFEDNGQDQLLKFGDTLTTDPTRSRPILSGKVEKLVTSFSNPSLLKVDMIAGEEHLQNGTFGRSQSQIVEPLESVEEDDSSCTVIQQDPNEDVPIADTPEETQEASIDPIEASLVDNTPEEAQEAPIDAVEASPVDNTPEGNQEAPTDAGEASPVDNTPEEVQEIPIVAIETSPVDDTPEAIEEVLADDKSKAIKEPADETPEECELDPTNAMPEANENTPRTVIRPVVTFRKRSKKSASKTVVPIGPIARRNFRDCRPTLQEVDSNIFLSLNFIPGRVNIKHDGPLGAPSLTMQFSPYSPNTPSLYKPLTPREDDDDDDDDSVVEEELGDHELRGMHNNVAALVQDPISIVVWSSDDIGVVVDGISQENNAAIPVAIDIQIEDCTTPTTFILPEISSNKDPFLGFELNESRTASKAIEQWREDITCEAGTNNTSKDAIISQNSSAGSEILFNRHDNSQHDWNSGVLLAEGIKGHGSEPTWPAPPLPPACASPSSPVPAADPESSTKSHTTMSEDDASLLTFSSLEPLQGTVTSSLVQQDQFAPSPTSSTITQSSLTTTTTTKSEFKRDHSKLRIDTSRFTKNHRVPPVAAPVPPPQAQNREELEDENETVIASKVSRKGALFAKKIKSIANFQYNSGKKLGKGNFGIVYNGKKISPKAGKQEPNQQQVTLRDSVPEGTEVAIKKITRKLPGAIEKLGLVQREMRVCRLFRDKVGIVPLLDIITTSKHHYLVFEKADGDLAEKIKERNSRAAAMAKAAMSKESQLQFQPASPLGTLGNVFSIDEIRAIMRTVMQGVQVLHMNGYSHKDIKPANILHKNGEGLLCDFGLCSRGDDLPQNQFFGTQEYASPEARRVMAHRSCDYIQSDIYSLGAVLYELATGSVLCKVISHGLNWQKMALFGGRHFCEMLQGMLNDLEKRWTIEQVCKSPFWGAVVASDKAAEAPLPLELVTS</sequence>
<feature type="region of interest" description="Disordered" evidence="6">
    <location>
        <begin position="140"/>
        <end position="173"/>
    </location>
</feature>
<dbReference type="InterPro" id="IPR045269">
    <property type="entry name" value="Atg1-like"/>
</dbReference>
<feature type="compositionally biased region" description="Low complexity" evidence="6">
    <location>
        <begin position="559"/>
        <end position="573"/>
    </location>
</feature>
<reference evidence="8" key="1">
    <citation type="journal article" date="2020" name="Fungal Divers.">
        <title>Resolving the Mortierellaceae phylogeny through synthesis of multi-gene phylogenetics and phylogenomics.</title>
        <authorList>
            <person name="Vandepol N."/>
            <person name="Liber J."/>
            <person name="Desiro A."/>
            <person name="Na H."/>
            <person name="Kennedy M."/>
            <person name="Barry K."/>
            <person name="Grigoriev I.V."/>
            <person name="Miller A.N."/>
            <person name="O'Donnell K."/>
            <person name="Stajich J.E."/>
            <person name="Bonito G."/>
        </authorList>
    </citation>
    <scope>NUCLEOTIDE SEQUENCE</scope>
    <source>
        <strain evidence="8">NVP1</strain>
    </source>
</reference>
<accession>A0A9P5SKA5</accession>
<feature type="compositionally biased region" description="Acidic residues" evidence="6">
    <location>
        <begin position="382"/>
        <end position="392"/>
    </location>
</feature>
<dbReference type="CDD" id="cd00180">
    <property type="entry name" value="PKc"/>
    <property type="match status" value="1"/>
</dbReference>